<dbReference type="AlphaFoldDB" id="A0A1I7X860"/>
<evidence type="ECO:0000313" key="1">
    <source>
        <dbReference type="Proteomes" id="UP000095283"/>
    </source>
</evidence>
<evidence type="ECO:0000313" key="2">
    <source>
        <dbReference type="WBParaSite" id="Hba_13574"/>
    </source>
</evidence>
<proteinExistence type="predicted"/>
<dbReference type="Proteomes" id="UP000095283">
    <property type="component" value="Unplaced"/>
</dbReference>
<sequence>MNVCIYIYIYIDPKISYITTYEMLISGDAMKSEEE</sequence>
<protein>
    <submittedName>
        <fullName evidence="2">Uncharacterized protein</fullName>
    </submittedName>
</protein>
<organism evidence="1 2">
    <name type="scientific">Heterorhabditis bacteriophora</name>
    <name type="common">Entomopathogenic nematode worm</name>
    <dbReference type="NCBI Taxonomy" id="37862"/>
    <lineage>
        <taxon>Eukaryota</taxon>
        <taxon>Metazoa</taxon>
        <taxon>Ecdysozoa</taxon>
        <taxon>Nematoda</taxon>
        <taxon>Chromadorea</taxon>
        <taxon>Rhabditida</taxon>
        <taxon>Rhabditina</taxon>
        <taxon>Rhabditomorpha</taxon>
        <taxon>Strongyloidea</taxon>
        <taxon>Heterorhabditidae</taxon>
        <taxon>Heterorhabditis</taxon>
    </lineage>
</organism>
<name>A0A1I7X860_HETBA</name>
<accession>A0A1I7X860</accession>
<reference evidence="2" key="1">
    <citation type="submission" date="2016-11" db="UniProtKB">
        <authorList>
            <consortium name="WormBaseParasite"/>
        </authorList>
    </citation>
    <scope>IDENTIFICATION</scope>
</reference>
<dbReference type="WBParaSite" id="Hba_13574">
    <property type="protein sequence ID" value="Hba_13574"/>
    <property type="gene ID" value="Hba_13574"/>
</dbReference>
<keyword evidence="1" id="KW-1185">Reference proteome</keyword>